<feature type="region of interest" description="Disordered" evidence="1">
    <location>
        <begin position="59"/>
        <end position="85"/>
    </location>
</feature>
<evidence type="ECO:0000313" key="2">
    <source>
        <dbReference type="EMBL" id="RVE67711.1"/>
    </source>
</evidence>
<reference evidence="2 3" key="1">
    <citation type="submission" date="2018-11" db="EMBL/GenBank/DDBJ databases">
        <authorList>
            <person name="Lopez-Roques C."/>
            <person name="Donnadieu C."/>
            <person name="Bouchez O."/>
            <person name="Klopp C."/>
            <person name="Cabau C."/>
            <person name="Zahm M."/>
        </authorList>
    </citation>
    <scope>NUCLEOTIDE SEQUENCE [LARGE SCALE GENOMIC DNA]</scope>
    <source>
        <strain evidence="2">RS831</strain>
        <tissue evidence="2">Whole body</tissue>
    </source>
</reference>
<protein>
    <submittedName>
        <fullName evidence="2">Uncharacterized protein</fullName>
    </submittedName>
</protein>
<dbReference type="AlphaFoldDB" id="A0A3S2MVD0"/>
<keyword evidence="3" id="KW-1185">Reference proteome</keyword>
<accession>A0A3S2MVD0</accession>
<evidence type="ECO:0000313" key="3">
    <source>
        <dbReference type="Proteomes" id="UP000283210"/>
    </source>
</evidence>
<dbReference type="EMBL" id="CM012445">
    <property type="protein sequence ID" value="RVE67711.1"/>
    <property type="molecule type" value="Genomic_DNA"/>
</dbReference>
<dbReference type="OrthoDB" id="5855429at2759"/>
<sequence length="85" mass="9823">MIRTDSDEYFIEPLEKDTQELEDQGRVHVVYRRSAVLRAAPQVSVDFQLREPELDLPRTLDSISQRVNETAPPPPPGCRGRRLQH</sequence>
<name>A0A3S2MVD0_ORYJA</name>
<reference evidence="2 3" key="2">
    <citation type="submission" date="2019-01" db="EMBL/GenBank/DDBJ databases">
        <title>A chromosome length genome reference of the Java medaka (oryzias javanicus).</title>
        <authorList>
            <person name="Herpin A."/>
            <person name="Takehana Y."/>
            <person name="Naruse K."/>
            <person name="Ansai S."/>
            <person name="Kawaguchi M."/>
        </authorList>
    </citation>
    <scope>NUCLEOTIDE SEQUENCE [LARGE SCALE GENOMIC DNA]</scope>
    <source>
        <strain evidence="2">RS831</strain>
        <tissue evidence="2">Whole body</tissue>
    </source>
</reference>
<organism evidence="2 3">
    <name type="scientific">Oryzias javanicus</name>
    <name type="common">Javanese ricefish</name>
    <name type="synonym">Aplocheilus javanicus</name>
    <dbReference type="NCBI Taxonomy" id="123683"/>
    <lineage>
        <taxon>Eukaryota</taxon>
        <taxon>Metazoa</taxon>
        <taxon>Chordata</taxon>
        <taxon>Craniata</taxon>
        <taxon>Vertebrata</taxon>
        <taxon>Euteleostomi</taxon>
        <taxon>Actinopterygii</taxon>
        <taxon>Neopterygii</taxon>
        <taxon>Teleostei</taxon>
        <taxon>Neoteleostei</taxon>
        <taxon>Acanthomorphata</taxon>
        <taxon>Ovalentaria</taxon>
        <taxon>Atherinomorphae</taxon>
        <taxon>Beloniformes</taxon>
        <taxon>Adrianichthyidae</taxon>
        <taxon>Oryziinae</taxon>
        <taxon>Oryzias</taxon>
    </lineage>
</organism>
<gene>
    <name evidence="2" type="ORF">OJAV_G00084490</name>
</gene>
<proteinExistence type="predicted"/>
<dbReference type="Proteomes" id="UP000283210">
    <property type="component" value="Chromosome 9"/>
</dbReference>
<evidence type="ECO:0000256" key="1">
    <source>
        <dbReference type="SAM" id="MobiDB-lite"/>
    </source>
</evidence>